<protein>
    <submittedName>
        <fullName evidence="2">Uncharacterized protein</fullName>
    </submittedName>
</protein>
<accession>A0A814EKF9</accession>
<feature type="region of interest" description="Disordered" evidence="1">
    <location>
        <begin position="1"/>
        <end position="22"/>
    </location>
</feature>
<reference evidence="2" key="1">
    <citation type="submission" date="2021-02" db="EMBL/GenBank/DDBJ databases">
        <authorList>
            <person name="Nowell W R."/>
        </authorList>
    </citation>
    <scope>NUCLEOTIDE SEQUENCE</scope>
    <source>
        <strain evidence="2">Ploen Becks lab</strain>
    </source>
</reference>
<evidence type="ECO:0000256" key="1">
    <source>
        <dbReference type="SAM" id="MobiDB-lite"/>
    </source>
</evidence>
<keyword evidence="3" id="KW-1185">Reference proteome</keyword>
<comment type="caution">
    <text evidence="2">The sequence shown here is derived from an EMBL/GenBank/DDBJ whole genome shotgun (WGS) entry which is preliminary data.</text>
</comment>
<dbReference type="EMBL" id="CAJNOC010003126">
    <property type="protein sequence ID" value="CAF0968852.1"/>
    <property type="molecule type" value="Genomic_DNA"/>
</dbReference>
<evidence type="ECO:0000313" key="2">
    <source>
        <dbReference type="EMBL" id="CAF0968852.1"/>
    </source>
</evidence>
<sequence>MNTQNFDDSNNNNLKTPNLEKMNNPFEINDDSIECLTTSPNIFTNITQVIFDYTSYLYDSDEDSAWKETDIKRTEIQINQSSMVLQGLNDNPTNEKIQTKINKFWSKFKLESPLVIKKNESQEKVNNN</sequence>
<dbReference type="Proteomes" id="UP000663879">
    <property type="component" value="Unassembled WGS sequence"/>
</dbReference>
<dbReference type="AlphaFoldDB" id="A0A814EKF9"/>
<name>A0A814EKF9_9BILA</name>
<proteinExistence type="predicted"/>
<gene>
    <name evidence="2" type="ORF">OXX778_LOCUS14812</name>
</gene>
<organism evidence="2 3">
    <name type="scientific">Brachionus calyciflorus</name>
    <dbReference type="NCBI Taxonomy" id="104777"/>
    <lineage>
        <taxon>Eukaryota</taxon>
        <taxon>Metazoa</taxon>
        <taxon>Spiralia</taxon>
        <taxon>Gnathifera</taxon>
        <taxon>Rotifera</taxon>
        <taxon>Eurotatoria</taxon>
        <taxon>Monogononta</taxon>
        <taxon>Pseudotrocha</taxon>
        <taxon>Ploima</taxon>
        <taxon>Brachionidae</taxon>
        <taxon>Brachionus</taxon>
    </lineage>
</organism>
<feature type="compositionally biased region" description="Low complexity" evidence="1">
    <location>
        <begin position="1"/>
        <end position="13"/>
    </location>
</feature>
<evidence type="ECO:0000313" key="3">
    <source>
        <dbReference type="Proteomes" id="UP000663879"/>
    </source>
</evidence>